<evidence type="ECO:0000256" key="2">
    <source>
        <dbReference type="PIRSR" id="PIRSR601765-1"/>
    </source>
</evidence>
<feature type="binding site" evidence="2">
    <location>
        <position position="102"/>
    </location>
    <ligand>
        <name>Zn(2+)</name>
        <dbReference type="ChEBI" id="CHEBI:29105"/>
    </ligand>
</feature>
<name>A0A158AJW7_9BURK</name>
<dbReference type="NCBIfam" id="NF011765">
    <property type="entry name" value="PRK15219.1"/>
    <property type="match status" value="1"/>
</dbReference>
<evidence type="ECO:0000256" key="1">
    <source>
        <dbReference type="ARBA" id="ARBA00006217"/>
    </source>
</evidence>
<dbReference type="OrthoDB" id="9797527at2"/>
<dbReference type="InterPro" id="IPR001765">
    <property type="entry name" value="Carbonic_anhydrase"/>
</dbReference>
<dbReference type="Proteomes" id="UP000054903">
    <property type="component" value="Unassembled WGS sequence"/>
</dbReference>
<dbReference type="Pfam" id="PF00484">
    <property type="entry name" value="Pro_CA"/>
    <property type="match status" value="1"/>
</dbReference>
<feature type="binding site" evidence="2">
    <location>
        <position position="156"/>
    </location>
    <ligand>
        <name>Zn(2+)</name>
        <dbReference type="ChEBI" id="CHEBI:29105"/>
    </ligand>
</feature>
<feature type="binding site" evidence="2">
    <location>
        <position position="153"/>
    </location>
    <ligand>
        <name>Zn(2+)</name>
        <dbReference type="ChEBI" id="CHEBI:29105"/>
    </ligand>
</feature>
<keyword evidence="2" id="KW-0862">Zinc</keyword>
<dbReference type="SUPFAM" id="SSF53056">
    <property type="entry name" value="beta-carbonic anhydrase, cab"/>
    <property type="match status" value="1"/>
</dbReference>
<comment type="cofactor">
    <cofactor evidence="2">
        <name>Zn(2+)</name>
        <dbReference type="ChEBI" id="CHEBI:29105"/>
    </cofactor>
    <text evidence="2">Binds 1 zinc ion per subunit.</text>
</comment>
<accession>A0A158AJW7</accession>
<dbReference type="GO" id="GO:0004089">
    <property type="term" value="F:carbonate dehydratase activity"/>
    <property type="evidence" value="ECO:0007669"/>
    <property type="project" value="InterPro"/>
</dbReference>
<dbReference type="AlphaFoldDB" id="A0A158AJW7"/>
<dbReference type="InterPro" id="IPR036874">
    <property type="entry name" value="Carbonic_anhydrase_sf"/>
</dbReference>
<comment type="caution">
    <text evidence="3">The sequence shown here is derived from an EMBL/GenBank/DDBJ whole genome shotgun (WGS) entry which is preliminary data.</text>
</comment>
<dbReference type="STRING" id="1777138.AWB77_01837"/>
<proteinExistence type="inferred from homology"/>
<dbReference type="InterPro" id="IPR006311">
    <property type="entry name" value="TAT_signal"/>
</dbReference>
<dbReference type="PROSITE" id="PS51318">
    <property type="entry name" value="TAT"/>
    <property type="match status" value="1"/>
</dbReference>
<keyword evidence="4" id="KW-1185">Reference proteome</keyword>
<evidence type="ECO:0000313" key="4">
    <source>
        <dbReference type="Proteomes" id="UP000054903"/>
    </source>
</evidence>
<keyword evidence="2" id="KW-0479">Metal-binding</keyword>
<dbReference type="PANTHER" id="PTHR11002">
    <property type="entry name" value="CARBONIC ANHYDRASE"/>
    <property type="match status" value="1"/>
</dbReference>
<dbReference type="EMBL" id="FCNX02000004">
    <property type="protein sequence ID" value="SAK58082.1"/>
    <property type="molecule type" value="Genomic_DNA"/>
</dbReference>
<feature type="binding site" evidence="2">
    <location>
        <position position="100"/>
    </location>
    <ligand>
        <name>Zn(2+)</name>
        <dbReference type="ChEBI" id="CHEBI:29105"/>
    </ligand>
</feature>
<dbReference type="RefSeq" id="WP_061134109.1">
    <property type="nucleotide sequence ID" value="NZ_FCNX02000004.1"/>
</dbReference>
<reference evidence="3" key="1">
    <citation type="submission" date="2016-01" db="EMBL/GenBank/DDBJ databases">
        <authorList>
            <person name="Peeters C."/>
        </authorList>
    </citation>
    <scope>NUCLEOTIDE SEQUENCE</scope>
    <source>
        <strain evidence="3">LMG 29320</strain>
    </source>
</reference>
<dbReference type="GO" id="GO:0008270">
    <property type="term" value="F:zinc ion binding"/>
    <property type="evidence" value="ECO:0007669"/>
    <property type="project" value="InterPro"/>
</dbReference>
<dbReference type="Gene3D" id="3.40.1050.10">
    <property type="entry name" value="Carbonic anhydrase"/>
    <property type="match status" value="1"/>
</dbReference>
<comment type="similarity">
    <text evidence="1">Belongs to the beta-class carbonic anhydrase family.</text>
</comment>
<evidence type="ECO:0000313" key="3">
    <source>
        <dbReference type="EMBL" id="SAK58082.1"/>
    </source>
</evidence>
<protein>
    <submittedName>
        <fullName evidence="3">Carbonic anhydrases</fullName>
    </submittedName>
</protein>
<organism evidence="3 4">
    <name type="scientific">Caballeronia fortuita</name>
    <dbReference type="NCBI Taxonomy" id="1777138"/>
    <lineage>
        <taxon>Bacteria</taxon>
        <taxon>Pseudomonadati</taxon>
        <taxon>Pseudomonadota</taxon>
        <taxon>Betaproteobacteria</taxon>
        <taxon>Burkholderiales</taxon>
        <taxon>Burkholderiaceae</taxon>
        <taxon>Caballeronia</taxon>
    </lineage>
</organism>
<dbReference type="CDD" id="cd03378">
    <property type="entry name" value="beta_CA_cladeC"/>
    <property type="match status" value="1"/>
</dbReference>
<sequence length="249" mass="26909">MREELKRPLQCTPECRRGFLKSVASATIAGIAAPPLFITSAHADALTHAQRDAMSPEQILDAMKRGNERFRRGERKARNYLAEQKASAKGQYPAAVLLSCIDSRAPAEVIMDLGIGDIFNCRVAGNIENDDILGSMEFACKLMGAKVVLVMGHTSCGAIKGAIANAELGHLTALLARIKPAVDATQYDGERSATNYTFVDKVARKNVELTIAQIRRDSAVLSDMENQHAIKIAGAMYDINTGAVDFLTS</sequence>
<gene>
    <name evidence="3" type="ORF">AWB77_01837</name>
</gene>
<dbReference type="SMART" id="SM00947">
    <property type="entry name" value="Pro_CA"/>
    <property type="match status" value="1"/>
</dbReference>
<dbReference type="PANTHER" id="PTHR11002:SF79">
    <property type="entry name" value="CARBONIC ANHYDRASE 2"/>
    <property type="match status" value="1"/>
</dbReference>